<reference evidence="2 3" key="1">
    <citation type="submission" date="2019-03" db="EMBL/GenBank/DDBJ databases">
        <title>Genomic Encyclopedia of Type Strains, Phase IV (KMG-IV): sequencing the most valuable type-strain genomes for metagenomic binning, comparative biology and taxonomic classification.</title>
        <authorList>
            <person name="Goeker M."/>
        </authorList>
    </citation>
    <scope>NUCLEOTIDE SEQUENCE [LARGE SCALE GENOMIC DNA]</scope>
    <source>
        <strain evidence="2 3">DSM 19377</strain>
    </source>
</reference>
<dbReference type="PANTHER" id="PTHR33744">
    <property type="entry name" value="CARBOHYDRATE DIACID REGULATOR"/>
    <property type="match status" value="1"/>
</dbReference>
<organism evidence="2 3">
    <name type="scientific">Scopulibacillus darangshiensis</name>
    <dbReference type="NCBI Taxonomy" id="442528"/>
    <lineage>
        <taxon>Bacteria</taxon>
        <taxon>Bacillati</taxon>
        <taxon>Bacillota</taxon>
        <taxon>Bacilli</taxon>
        <taxon>Bacillales</taxon>
        <taxon>Sporolactobacillaceae</taxon>
        <taxon>Scopulibacillus</taxon>
    </lineage>
</organism>
<accession>A0A4R2P3H7</accession>
<dbReference type="RefSeq" id="WP_165886894.1">
    <property type="nucleotide sequence ID" value="NZ_SLXK01000011.1"/>
</dbReference>
<dbReference type="InterPro" id="IPR051448">
    <property type="entry name" value="CdaR-like_regulators"/>
</dbReference>
<protein>
    <submittedName>
        <fullName evidence="2">PucR-like helix-turn-helix protein</fullName>
    </submittedName>
</protein>
<evidence type="ECO:0000313" key="3">
    <source>
        <dbReference type="Proteomes" id="UP000295416"/>
    </source>
</evidence>
<comment type="caution">
    <text evidence="2">The sequence shown here is derived from an EMBL/GenBank/DDBJ whole genome shotgun (WGS) entry which is preliminary data.</text>
</comment>
<dbReference type="Proteomes" id="UP000295416">
    <property type="component" value="Unassembled WGS sequence"/>
</dbReference>
<dbReference type="Gene3D" id="1.10.10.2840">
    <property type="entry name" value="PucR C-terminal helix-turn-helix domain"/>
    <property type="match status" value="1"/>
</dbReference>
<dbReference type="InterPro" id="IPR042070">
    <property type="entry name" value="PucR_C-HTH_sf"/>
</dbReference>
<dbReference type="InterPro" id="IPR025736">
    <property type="entry name" value="PucR_C-HTH_dom"/>
</dbReference>
<name>A0A4R2P3H7_9BACL</name>
<sequence length="305" mass="35706">MLDKIKAMYGKAFIEGFQAASVPEQYEWFRTEDHIIFGILKSKLTNKEARLLSIAFIPMEAENLKKTKAERIWSSLLLEGKILDRDKGDTIFSNFFYMIHFFLKEAPDDKADFEEAINGLLSVSFTIVWENHIQGVIVVHHHERARHEEMADIIATDFYIDISIMVSQVTSLQNGHAYYVEQKKLFFAARRLYPGRHVFYHENLLPLSLIQTLPSEKRNVLFGQNNQMDHIDPELIHSVSVFFEHNLNLTTASKALFIHRNSLQYRIDRFYEATRLDPKHFHDAVIISLLILDQKYEQFVQLSQK</sequence>
<dbReference type="PANTHER" id="PTHR33744:SF15">
    <property type="entry name" value="CARBOHYDRATE DIACID REGULATOR"/>
    <property type="match status" value="1"/>
</dbReference>
<feature type="domain" description="PucR C-terminal helix-turn-helix" evidence="1">
    <location>
        <begin position="235"/>
        <end position="289"/>
    </location>
</feature>
<gene>
    <name evidence="2" type="ORF">EV207_111102</name>
</gene>
<evidence type="ECO:0000259" key="1">
    <source>
        <dbReference type="Pfam" id="PF13556"/>
    </source>
</evidence>
<dbReference type="Pfam" id="PF13556">
    <property type="entry name" value="HTH_30"/>
    <property type="match status" value="1"/>
</dbReference>
<keyword evidence="3" id="KW-1185">Reference proteome</keyword>
<dbReference type="AlphaFoldDB" id="A0A4R2P3H7"/>
<evidence type="ECO:0000313" key="2">
    <source>
        <dbReference type="EMBL" id="TCP29300.1"/>
    </source>
</evidence>
<dbReference type="EMBL" id="SLXK01000011">
    <property type="protein sequence ID" value="TCP29300.1"/>
    <property type="molecule type" value="Genomic_DNA"/>
</dbReference>
<proteinExistence type="predicted"/>